<dbReference type="GeneID" id="108425991"/>
<dbReference type="Gene3D" id="3.20.20.190">
    <property type="entry name" value="Phosphatidylinositol (PI) phosphodiesterase"/>
    <property type="match status" value="1"/>
</dbReference>
<evidence type="ECO:0000256" key="10">
    <source>
        <dbReference type="ARBA" id="ARBA00047538"/>
    </source>
</evidence>
<evidence type="ECO:0000256" key="6">
    <source>
        <dbReference type="ARBA" id="ARBA00023098"/>
    </source>
</evidence>
<keyword evidence="6" id="KW-0443">Lipid metabolism</keyword>
<feature type="domain" description="GP-PDE" evidence="14">
    <location>
        <begin position="40"/>
        <end position="309"/>
    </location>
</feature>
<evidence type="ECO:0000256" key="13">
    <source>
        <dbReference type="SAM" id="Phobius"/>
    </source>
</evidence>
<keyword evidence="16" id="KW-1185">Reference proteome</keyword>
<keyword evidence="5 13" id="KW-1133">Transmembrane helix</keyword>
<comment type="similarity">
    <text evidence="2">Belongs to the glycerophosphoryl diester phosphodiesterase family.</text>
</comment>
<dbReference type="GO" id="GO:0046475">
    <property type="term" value="P:glycerophospholipid catabolic process"/>
    <property type="evidence" value="ECO:0007669"/>
    <property type="project" value="TreeGrafter"/>
</dbReference>
<evidence type="ECO:0000256" key="7">
    <source>
        <dbReference type="ARBA" id="ARBA00023136"/>
    </source>
</evidence>
<protein>
    <recommendedName>
        <fullName evidence="14">GP-PDE domain-containing protein</fullName>
    </recommendedName>
</protein>
<comment type="subcellular location">
    <subcellularLocation>
        <location evidence="1">Membrane</location>
    </subcellularLocation>
</comment>
<dbReference type="GO" id="GO:0008081">
    <property type="term" value="F:phosphoric diester hydrolase activity"/>
    <property type="evidence" value="ECO:0007669"/>
    <property type="project" value="InterPro"/>
</dbReference>
<keyword evidence="7 13" id="KW-0472">Membrane</keyword>
<comment type="catalytic activity">
    <reaction evidence="12">
        <text>N,1-di-(9Z-octadecenoyl)-sn-glycero-3-phosphoethanolamine + H2O = N-(9Z-octadecenoyl) ethanolamine + 1-(9Z-octadecenoyl)-sn-glycero-3-phosphate + H(+)</text>
        <dbReference type="Rhea" id="RHEA:56460"/>
        <dbReference type="ChEBI" id="CHEBI:15377"/>
        <dbReference type="ChEBI" id="CHEBI:15378"/>
        <dbReference type="ChEBI" id="CHEBI:71466"/>
        <dbReference type="ChEBI" id="CHEBI:74544"/>
        <dbReference type="ChEBI" id="CHEBI:85222"/>
    </reaction>
    <physiologicalReaction direction="left-to-right" evidence="12">
        <dbReference type="Rhea" id="RHEA:56461"/>
    </physiologicalReaction>
</comment>
<evidence type="ECO:0000259" key="14">
    <source>
        <dbReference type="PROSITE" id="PS51704"/>
    </source>
</evidence>
<evidence type="ECO:0000256" key="9">
    <source>
        <dbReference type="ARBA" id="ARBA00047392"/>
    </source>
</evidence>
<organism evidence="15 16">
    <name type="scientific">Pygocentrus nattereri</name>
    <name type="common">Red-bellied piranha</name>
    <dbReference type="NCBI Taxonomy" id="42514"/>
    <lineage>
        <taxon>Eukaryota</taxon>
        <taxon>Metazoa</taxon>
        <taxon>Chordata</taxon>
        <taxon>Craniata</taxon>
        <taxon>Vertebrata</taxon>
        <taxon>Euteleostomi</taxon>
        <taxon>Actinopterygii</taxon>
        <taxon>Neopterygii</taxon>
        <taxon>Teleostei</taxon>
        <taxon>Ostariophysi</taxon>
        <taxon>Characiformes</taxon>
        <taxon>Characoidei</taxon>
        <taxon>Pygocentrus</taxon>
    </lineage>
</organism>
<dbReference type="STRING" id="42514.ENSPNAP00000017960"/>
<dbReference type="GeneTree" id="ENSGT00940000160759"/>
<dbReference type="InterPro" id="IPR030395">
    <property type="entry name" value="GP_PDE_dom"/>
</dbReference>
<dbReference type="Pfam" id="PF03009">
    <property type="entry name" value="GDPD"/>
    <property type="match status" value="1"/>
</dbReference>
<dbReference type="InterPro" id="IPR052271">
    <property type="entry name" value="GDPD-Related"/>
</dbReference>
<dbReference type="OrthoDB" id="1058301at2759"/>
<evidence type="ECO:0000256" key="3">
    <source>
        <dbReference type="ARBA" id="ARBA00022692"/>
    </source>
</evidence>
<reference evidence="15" key="3">
    <citation type="submission" date="2025-09" db="UniProtKB">
        <authorList>
            <consortium name="Ensembl"/>
        </authorList>
    </citation>
    <scope>IDENTIFICATION</scope>
</reference>
<comment type="catalytic activity">
    <reaction evidence="8">
        <text>1-O-hexadecyl-sn-glycero-3-phosphocholine + H2O = 1-O-hexadecyl-sn-glycero-3-phosphate + choline + H(+)</text>
        <dbReference type="Rhea" id="RHEA:41143"/>
        <dbReference type="ChEBI" id="CHEBI:15354"/>
        <dbReference type="ChEBI" id="CHEBI:15377"/>
        <dbReference type="ChEBI" id="CHEBI:15378"/>
        <dbReference type="ChEBI" id="CHEBI:64496"/>
        <dbReference type="ChEBI" id="CHEBI:77580"/>
    </reaction>
    <physiologicalReaction direction="left-to-right" evidence="8">
        <dbReference type="Rhea" id="RHEA:41144"/>
    </physiologicalReaction>
</comment>
<accession>A0A3B4D341</accession>
<evidence type="ECO:0000313" key="15">
    <source>
        <dbReference type="Ensembl" id="ENSPNAP00000017960.1"/>
    </source>
</evidence>
<dbReference type="GO" id="GO:0004622">
    <property type="term" value="F:phosphatidylcholine lysophospholipase activity"/>
    <property type="evidence" value="ECO:0007669"/>
    <property type="project" value="TreeGrafter"/>
</dbReference>
<dbReference type="Proteomes" id="UP001501920">
    <property type="component" value="Chromosome 13"/>
</dbReference>
<feature type="transmembrane region" description="Helical" evidence="13">
    <location>
        <begin position="206"/>
        <end position="231"/>
    </location>
</feature>
<reference evidence="15" key="2">
    <citation type="submission" date="2025-08" db="UniProtKB">
        <authorList>
            <consortium name="Ensembl"/>
        </authorList>
    </citation>
    <scope>IDENTIFICATION</scope>
</reference>
<evidence type="ECO:0000256" key="5">
    <source>
        <dbReference type="ARBA" id="ARBA00022989"/>
    </source>
</evidence>
<dbReference type="PANTHER" id="PTHR42758:SF3">
    <property type="entry name" value="LYSOPHOSPHOLIPASE D GDPD3"/>
    <property type="match status" value="1"/>
</dbReference>
<dbReference type="AlphaFoldDB" id="A0A3B4D341"/>
<dbReference type="CTD" id="567286"/>
<evidence type="ECO:0000256" key="12">
    <source>
        <dbReference type="ARBA" id="ARBA00048947"/>
    </source>
</evidence>
<evidence type="ECO:0000256" key="2">
    <source>
        <dbReference type="ARBA" id="ARBA00007277"/>
    </source>
</evidence>
<keyword evidence="4" id="KW-0378">Hydrolase</keyword>
<dbReference type="Ensembl" id="ENSPNAT00000026961.2">
    <property type="protein sequence ID" value="ENSPNAP00000017960.1"/>
    <property type="gene ID" value="ENSPNAG00000024322.2"/>
</dbReference>
<dbReference type="SUPFAM" id="SSF51695">
    <property type="entry name" value="PLC-like phosphodiesterases"/>
    <property type="match status" value="1"/>
</dbReference>
<reference evidence="15 16" key="1">
    <citation type="submission" date="2020-10" db="EMBL/GenBank/DDBJ databases">
        <title>Pygocentrus nattereri (red-bellied piranha) genome, fPygNat1, primary haplotype.</title>
        <authorList>
            <person name="Myers G."/>
            <person name="Meyer A."/>
            <person name="Karagic N."/>
            <person name="Pippel M."/>
            <person name="Winkler S."/>
            <person name="Tracey A."/>
            <person name="Wood J."/>
            <person name="Formenti G."/>
            <person name="Howe K."/>
            <person name="Fedrigo O."/>
            <person name="Jarvis E.D."/>
        </authorList>
    </citation>
    <scope>NUCLEOTIDE SEQUENCE [LARGE SCALE GENOMIC DNA]</scope>
</reference>
<name>A0A3B4D341_PYGNA</name>
<dbReference type="InterPro" id="IPR017946">
    <property type="entry name" value="PLC-like_Pdiesterase_TIM-brl"/>
</dbReference>
<evidence type="ECO:0000256" key="4">
    <source>
        <dbReference type="ARBA" id="ARBA00022801"/>
    </source>
</evidence>
<evidence type="ECO:0000256" key="1">
    <source>
        <dbReference type="ARBA" id="ARBA00004370"/>
    </source>
</evidence>
<comment type="catalytic activity">
    <reaction evidence="11">
        <text>1-O-(1Z-octadecenyl)-sn-glycero-3-phospho-N-hexadecanoyl-ethanolamine + H2O = 1-O-(1Z-octadecenyl)-sn-glycero-3-phosphate + N-hexadecanoylethanolamine + H(+)</text>
        <dbReference type="Rhea" id="RHEA:53184"/>
        <dbReference type="ChEBI" id="CHEBI:15377"/>
        <dbReference type="ChEBI" id="CHEBI:15378"/>
        <dbReference type="ChEBI" id="CHEBI:71464"/>
        <dbReference type="ChEBI" id="CHEBI:137009"/>
        <dbReference type="ChEBI" id="CHEBI:137017"/>
    </reaction>
    <physiologicalReaction direction="left-to-right" evidence="11">
        <dbReference type="Rhea" id="RHEA:53185"/>
    </physiologicalReaction>
</comment>
<feature type="transmembrane region" description="Helical" evidence="13">
    <location>
        <begin position="6"/>
        <end position="26"/>
    </location>
</feature>
<evidence type="ECO:0000313" key="16">
    <source>
        <dbReference type="Proteomes" id="UP001501920"/>
    </source>
</evidence>
<evidence type="ECO:0000256" key="11">
    <source>
        <dbReference type="ARBA" id="ARBA00048580"/>
    </source>
</evidence>
<dbReference type="CDD" id="cd08612">
    <property type="entry name" value="GDPD_GDE4"/>
    <property type="match status" value="1"/>
</dbReference>
<dbReference type="RefSeq" id="XP_017550616.1">
    <property type="nucleotide sequence ID" value="XM_017695127.2"/>
</dbReference>
<keyword evidence="3 13" id="KW-0812">Transmembrane</keyword>
<sequence length="318" mass="36552">MDAMDAVPYLLAFGLYILCSLFLLLYPQILHKKKQLAFQCRHISHRGGAGEKIENTIEAFTHALEAGTDMLELDCHLTQDGCVVVSHDKNLGRQTGYNIEISSLKLQELPPYKEKLEVTFYVGHYSTGQDRKFAPLEDVFMKFPQMPINIEVKENNDTLIEKVSSLVKKHNRESITVWATEDSDIMRKCRKQCPAMPYSFTMRRGLLLLVLFYTGLLPFVPLGESLLQFYLPSIINRTYIPEETLLKKRFVIFLMEKLTMRKSLFNHLVKRGMQVQLFVCNEEKDMEAAFSVGATGVMSDYPTVLSEYLRKHPIPPTK</sequence>
<comment type="catalytic activity">
    <reaction evidence="9">
        <text>N-(5Z,8Z,11Z,14Z-eicosatetraenoyl)-1-(9Z-octadecenoyl)-sn-glycero-3-phosphoethanolamine + H2O = N-(5Z,8Z,11Z,14Z-eicosatetraenoyl)-ethanolamine + 1-(9Z-octadecenoyl)-sn-glycero-3-phosphate + H(+)</text>
        <dbReference type="Rhea" id="RHEA:45544"/>
        <dbReference type="ChEBI" id="CHEBI:2700"/>
        <dbReference type="ChEBI" id="CHEBI:15377"/>
        <dbReference type="ChEBI" id="CHEBI:15378"/>
        <dbReference type="ChEBI" id="CHEBI:74544"/>
        <dbReference type="ChEBI" id="CHEBI:85223"/>
    </reaction>
    <physiologicalReaction direction="left-to-right" evidence="9">
        <dbReference type="Rhea" id="RHEA:45545"/>
    </physiologicalReaction>
</comment>
<dbReference type="PROSITE" id="PS51704">
    <property type="entry name" value="GP_PDE"/>
    <property type="match status" value="1"/>
</dbReference>
<dbReference type="PROSITE" id="PS50007">
    <property type="entry name" value="PIPLC_X_DOMAIN"/>
    <property type="match status" value="1"/>
</dbReference>
<proteinExistence type="inferred from homology"/>
<dbReference type="GO" id="GO:0005789">
    <property type="term" value="C:endoplasmic reticulum membrane"/>
    <property type="evidence" value="ECO:0007669"/>
    <property type="project" value="TreeGrafter"/>
</dbReference>
<evidence type="ECO:0000256" key="8">
    <source>
        <dbReference type="ARBA" id="ARBA00036083"/>
    </source>
</evidence>
<dbReference type="PANTHER" id="PTHR42758">
    <property type="entry name" value="PHOSPHATIDYLGLYCEROL PHOSPHOLIPASE C"/>
    <property type="match status" value="1"/>
</dbReference>
<comment type="catalytic activity">
    <reaction evidence="10">
        <text>N-hexadecanoyl-1-(9Z-octadecenoyl)-sn-glycero-3-phosphoethanolamine + H2O = N-hexadecanoylethanolamine + 1-(9Z-octadecenoyl)-sn-glycero-3-phosphate + H(+)</text>
        <dbReference type="Rhea" id="RHEA:53168"/>
        <dbReference type="ChEBI" id="CHEBI:15377"/>
        <dbReference type="ChEBI" id="CHEBI:15378"/>
        <dbReference type="ChEBI" id="CHEBI:71464"/>
        <dbReference type="ChEBI" id="CHEBI:74544"/>
        <dbReference type="ChEBI" id="CHEBI:85217"/>
    </reaction>
    <physiologicalReaction direction="left-to-right" evidence="10">
        <dbReference type="Rhea" id="RHEA:53169"/>
    </physiologicalReaction>
</comment>
<dbReference type="OMA" id="TIWASAN"/>